<dbReference type="GO" id="GO:0005524">
    <property type="term" value="F:ATP binding"/>
    <property type="evidence" value="ECO:0007669"/>
    <property type="project" value="UniProtKB-KW"/>
</dbReference>
<dbReference type="Gene3D" id="3.40.50.300">
    <property type="entry name" value="P-loop containing nucleotide triphosphate hydrolases"/>
    <property type="match status" value="3"/>
</dbReference>
<evidence type="ECO:0000256" key="5">
    <source>
        <dbReference type="ARBA" id="ARBA00022741"/>
    </source>
</evidence>
<dbReference type="GO" id="GO:0005634">
    <property type="term" value="C:nucleus"/>
    <property type="evidence" value="ECO:0007669"/>
    <property type="project" value="UniProtKB-SubCell"/>
</dbReference>
<keyword evidence="13" id="KW-0175">Coiled coil</keyword>
<dbReference type="Pfam" id="PF13307">
    <property type="entry name" value="Helicase_C_2"/>
    <property type="match status" value="1"/>
</dbReference>
<dbReference type="InterPro" id="IPR027417">
    <property type="entry name" value="P-loop_NTPase"/>
</dbReference>
<keyword evidence="12" id="KW-0539">Nucleus</keyword>
<protein>
    <recommendedName>
        <fullName evidence="14">Helicase ATP-binding domain-containing protein</fullName>
    </recommendedName>
</protein>
<keyword evidence="7" id="KW-0347">Helicase</keyword>
<evidence type="ECO:0000256" key="10">
    <source>
        <dbReference type="ARBA" id="ARBA00023014"/>
    </source>
</evidence>
<evidence type="ECO:0000256" key="6">
    <source>
        <dbReference type="ARBA" id="ARBA00022801"/>
    </source>
</evidence>
<dbReference type="OrthoDB" id="267079at2759"/>
<comment type="cofactor">
    <cofactor evidence="1">
        <name>[4Fe-4S] cluster</name>
        <dbReference type="ChEBI" id="CHEBI:49883"/>
    </cofactor>
</comment>
<evidence type="ECO:0000259" key="14">
    <source>
        <dbReference type="PROSITE" id="PS51193"/>
    </source>
</evidence>
<dbReference type="PANTHER" id="PTHR11472">
    <property type="entry name" value="DNA REPAIR DEAD HELICASE RAD3/XP-D SUBFAMILY MEMBER"/>
    <property type="match status" value="1"/>
</dbReference>
<evidence type="ECO:0000256" key="7">
    <source>
        <dbReference type="ARBA" id="ARBA00022806"/>
    </source>
</evidence>
<evidence type="ECO:0000256" key="1">
    <source>
        <dbReference type="ARBA" id="ARBA00001966"/>
    </source>
</evidence>
<keyword evidence="16" id="KW-1185">Reference proteome</keyword>
<dbReference type="GO" id="GO:0051536">
    <property type="term" value="F:iron-sulfur cluster binding"/>
    <property type="evidence" value="ECO:0007669"/>
    <property type="project" value="UniProtKB-KW"/>
</dbReference>
<feature type="domain" description="Helicase ATP-binding" evidence="14">
    <location>
        <begin position="1"/>
        <end position="362"/>
    </location>
</feature>
<evidence type="ECO:0000256" key="13">
    <source>
        <dbReference type="SAM" id="Coils"/>
    </source>
</evidence>
<dbReference type="AlphaFoldDB" id="A0A811KKX9"/>
<dbReference type="EMBL" id="CAJFCW020000003">
    <property type="protein sequence ID" value="CAG9105345.1"/>
    <property type="molecule type" value="Genomic_DNA"/>
</dbReference>
<reference evidence="15" key="1">
    <citation type="submission" date="2020-09" db="EMBL/GenBank/DDBJ databases">
        <authorList>
            <person name="Kikuchi T."/>
        </authorList>
    </citation>
    <scope>NUCLEOTIDE SEQUENCE</scope>
    <source>
        <strain evidence="15">SH1</strain>
    </source>
</reference>
<keyword evidence="6" id="KW-0378">Hydrolase</keyword>
<dbReference type="InterPro" id="IPR006554">
    <property type="entry name" value="Helicase-like_DEXD_c2"/>
</dbReference>
<dbReference type="InterPro" id="IPR013020">
    <property type="entry name" value="Rad3/Chl1-like"/>
</dbReference>
<keyword evidence="5" id="KW-0547">Nucleotide-binding</keyword>
<dbReference type="Proteomes" id="UP000614601">
    <property type="component" value="Unassembled WGS sequence"/>
</dbReference>
<dbReference type="Proteomes" id="UP000783686">
    <property type="component" value="Unassembled WGS sequence"/>
</dbReference>
<keyword evidence="10" id="KW-0411">Iron-sulfur</keyword>
<keyword evidence="9" id="KW-0408">Iron</keyword>
<evidence type="ECO:0000256" key="12">
    <source>
        <dbReference type="ARBA" id="ARBA00023242"/>
    </source>
</evidence>
<evidence type="ECO:0000256" key="3">
    <source>
        <dbReference type="ARBA" id="ARBA00008435"/>
    </source>
</evidence>
<dbReference type="SUPFAM" id="SSF52540">
    <property type="entry name" value="P-loop containing nucleoside triphosphate hydrolases"/>
    <property type="match status" value="2"/>
</dbReference>
<comment type="caution">
    <text evidence="15">The sequence shown here is derived from an EMBL/GenBank/DDBJ whole genome shotgun (WGS) entry which is preliminary data.</text>
</comment>
<evidence type="ECO:0000256" key="11">
    <source>
        <dbReference type="ARBA" id="ARBA00023235"/>
    </source>
</evidence>
<name>A0A811KKX9_9BILA</name>
<gene>
    <name evidence="15" type="ORF">BOKJ2_LOCUS6440</name>
</gene>
<dbReference type="SMART" id="SM00487">
    <property type="entry name" value="DEXDc"/>
    <property type="match status" value="1"/>
</dbReference>
<dbReference type="GO" id="GO:0006139">
    <property type="term" value="P:nucleobase-containing compound metabolic process"/>
    <property type="evidence" value="ECO:0007669"/>
    <property type="project" value="InterPro"/>
</dbReference>
<dbReference type="GO" id="GO:0046872">
    <property type="term" value="F:metal ion binding"/>
    <property type="evidence" value="ECO:0007669"/>
    <property type="project" value="UniProtKB-KW"/>
</dbReference>
<dbReference type="NCBIfam" id="TIGR00604">
    <property type="entry name" value="rad3"/>
    <property type="match status" value="1"/>
</dbReference>
<comment type="subcellular location">
    <subcellularLocation>
        <location evidence="2">Nucleus</location>
    </subcellularLocation>
</comment>
<sequence length="794" mass="90836">MSNVFGFPFTPYEGQKQLATAIFDACKYGKTAVLESPTGSGKSMAVICAVMSYLDEIKAKERAFENDMKRLKKEYEEVSTSSLPVSEVFKKQYLLNKQMDELIETFDVLRKAQRFYREAKKADIDIVEDSKYKYPRETHEDTEELKDIGESIKKIIYVSRTHSQLSQFAQEFQKTKFECRPCHLGSRAAFCLNEEVKSIPAPMVNCECQRLTKNSDDVEDIEDVEPASKKSKKEGCTFYNKSRITRMRDQLWNGRLITASMTDIGTSTQACPYFSAKASIPLSDVVLMPYSILFDPDTRESYGIKLKDNVIVVDEAHNFLETIYATSSFYFGYDEMKLLLDSLTFYKTVTLSTNQEKLWGVDQSIVVLDGIVKFVESSGERLLEQQLSPGFVRKELKLSSDYLKIARCIKFDGLLMESRGIVQRYWKSKYLKKESKVLSLLNKKKDQQKDSAPEEPPKLESDGLALISKFVKLLKVLGTTDDDVIVFERVDKTQKATVDSLRLRYFKLSIGADLEKVIKESNAFIMVGGTMRPVGYLSNTLKLCCGIEDVIEKQFPHVVDERNVLPIIVDKSPFNRPLSLKVGQLTDQVIDDYIDTIVTLMDAVPHGCIVFLPNYKLIETFNKKLTGKTRKKMFAESKKQNPNNLLMEFEKQCKFYSGALLLASAGGKLSEGINFADDMCRCVAVCGLPYPNMMDIEVKLRSKHAVKEKLCSTENEYLLNQTLRVVSQCVGRAIRHKNDYSVMLFMDIRYNGQPKDILPDWIKRNIRRSETNEIKNNMKKFYLDNKERSVLKNL</sequence>
<dbReference type="InterPro" id="IPR014001">
    <property type="entry name" value="Helicase_ATP-bd"/>
</dbReference>
<comment type="similarity">
    <text evidence="3">Belongs to the DEAD box helicase family. DEAH subfamily. DDX11/CHL1 sub-subfamily.</text>
</comment>
<feature type="coiled-coil region" evidence="13">
    <location>
        <begin position="54"/>
        <end position="81"/>
    </location>
</feature>
<dbReference type="GO" id="GO:0003677">
    <property type="term" value="F:DNA binding"/>
    <property type="evidence" value="ECO:0007669"/>
    <property type="project" value="InterPro"/>
</dbReference>
<dbReference type="SMART" id="SM00488">
    <property type="entry name" value="DEXDc2"/>
    <property type="match status" value="1"/>
</dbReference>
<dbReference type="PROSITE" id="PS51193">
    <property type="entry name" value="HELICASE_ATP_BIND_2"/>
    <property type="match status" value="1"/>
</dbReference>
<keyword evidence="4" id="KW-0479">Metal-binding</keyword>
<evidence type="ECO:0000313" key="16">
    <source>
        <dbReference type="Proteomes" id="UP000614601"/>
    </source>
</evidence>
<dbReference type="EMBL" id="CAJFDH010000003">
    <property type="protein sequence ID" value="CAD5216132.1"/>
    <property type="molecule type" value="Genomic_DNA"/>
</dbReference>
<proteinExistence type="inferred from homology"/>
<dbReference type="PANTHER" id="PTHR11472:SF41">
    <property type="entry name" value="ATP-DEPENDENT DNA HELICASE DDX11-RELATED"/>
    <property type="match status" value="1"/>
</dbReference>
<dbReference type="GO" id="GO:0003678">
    <property type="term" value="F:DNA helicase activity"/>
    <property type="evidence" value="ECO:0007669"/>
    <property type="project" value="InterPro"/>
</dbReference>
<dbReference type="InterPro" id="IPR014013">
    <property type="entry name" value="Helic_SF1/SF2_ATP-bd_DinG/Rad3"/>
</dbReference>
<evidence type="ECO:0000313" key="15">
    <source>
        <dbReference type="EMBL" id="CAD5216132.1"/>
    </source>
</evidence>
<dbReference type="GO" id="GO:0034085">
    <property type="term" value="P:establishment of sister chromatid cohesion"/>
    <property type="evidence" value="ECO:0007669"/>
    <property type="project" value="TreeGrafter"/>
</dbReference>
<organism evidence="15 16">
    <name type="scientific">Bursaphelenchus okinawaensis</name>
    <dbReference type="NCBI Taxonomy" id="465554"/>
    <lineage>
        <taxon>Eukaryota</taxon>
        <taxon>Metazoa</taxon>
        <taxon>Ecdysozoa</taxon>
        <taxon>Nematoda</taxon>
        <taxon>Chromadorea</taxon>
        <taxon>Rhabditida</taxon>
        <taxon>Tylenchina</taxon>
        <taxon>Tylenchomorpha</taxon>
        <taxon>Aphelenchoidea</taxon>
        <taxon>Aphelenchoididae</taxon>
        <taxon>Bursaphelenchus</taxon>
    </lineage>
</organism>
<evidence type="ECO:0000256" key="2">
    <source>
        <dbReference type="ARBA" id="ARBA00004123"/>
    </source>
</evidence>
<dbReference type="SMART" id="SM00491">
    <property type="entry name" value="HELICc2"/>
    <property type="match status" value="1"/>
</dbReference>
<dbReference type="GO" id="GO:0016818">
    <property type="term" value="F:hydrolase activity, acting on acid anhydrides, in phosphorus-containing anhydrides"/>
    <property type="evidence" value="ECO:0007669"/>
    <property type="project" value="InterPro"/>
</dbReference>
<keyword evidence="8" id="KW-0067">ATP-binding</keyword>
<dbReference type="Pfam" id="PF06733">
    <property type="entry name" value="DEAD_2"/>
    <property type="match status" value="1"/>
</dbReference>
<dbReference type="InterPro" id="IPR006555">
    <property type="entry name" value="ATP-dep_Helicase_C"/>
</dbReference>
<keyword evidence="11" id="KW-0413">Isomerase</keyword>
<accession>A0A811KKX9</accession>
<dbReference type="InterPro" id="IPR045028">
    <property type="entry name" value="DinG/Rad3-like"/>
</dbReference>
<evidence type="ECO:0000256" key="4">
    <source>
        <dbReference type="ARBA" id="ARBA00022723"/>
    </source>
</evidence>
<dbReference type="InterPro" id="IPR010614">
    <property type="entry name" value="RAD3-like_helicase_DEAD"/>
</dbReference>
<evidence type="ECO:0000256" key="9">
    <source>
        <dbReference type="ARBA" id="ARBA00023004"/>
    </source>
</evidence>
<evidence type="ECO:0000256" key="8">
    <source>
        <dbReference type="ARBA" id="ARBA00022840"/>
    </source>
</evidence>